<evidence type="ECO:0000313" key="4">
    <source>
        <dbReference type="EMBL" id="KAI5079206.1"/>
    </source>
</evidence>
<comment type="similarity">
    <text evidence="1 3">Belongs to the short-chain dehydrogenases/reductases (SDR) family.</text>
</comment>
<dbReference type="AlphaFoldDB" id="A0A9D4V4G4"/>
<name>A0A9D4V4G4_ADICA</name>
<keyword evidence="2" id="KW-0560">Oxidoreductase</keyword>
<dbReference type="InterPro" id="IPR002347">
    <property type="entry name" value="SDR_fam"/>
</dbReference>
<dbReference type="SUPFAM" id="SSF51735">
    <property type="entry name" value="NAD(P)-binding Rossmann-fold domains"/>
    <property type="match status" value="1"/>
</dbReference>
<evidence type="ECO:0000256" key="3">
    <source>
        <dbReference type="RuleBase" id="RU000363"/>
    </source>
</evidence>
<evidence type="ECO:0000313" key="5">
    <source>
        <dbReference type="Proteomes" id="UP000886520"/>
    </source>
</evidence>
<evidence type="ECO:0000256" key="1">
    <source>
        <dbReference type="ARBA" id="ARBA00006484"/>
    </source>
</evidence>
<gene>
    <name evidence="4" type="ORF">GOP47_0006877</name>
</gene>
<dbReference type="Pfam" id="PF00106">
    <property type="entry name" value="adh_short"/>
    <property type="match status" value="1"/>
</dbReference>
<sequence length="278" mass="31104">MTGLDKVVEELELRHKNIMVKALEVDLTSTSSIVNFTKAVQELLDTYHGSMSLQLLVNNAGILATTERVTPEGYESLISTNYLGHYFLTRSLLPLLQRSRVPARIVNVGSFTHLCVQNFDGLFSLLLRREVQKRMHSSKVPVYQIAYIYETSKLFMVMFTYELHRRLSTGTLPMQVTAVVADPGIVQTAIFRELPTWFSTCIFILLRSAFLLQSPTVGCKAVVNAALAPPSVSGEYFFGGEGCRVASSTLSYNTQFAADLWNLSDKLFNDAVCRLRTL</sequence>
<proteinExistence type="inferred from homology"/>
<evidence type="ECO:0000256" key="2">
    <source>
        <dbReference type="ARBA" id="ARBA00023002"/>
    </source>
</evidence>
<protein>
    <submittedName>
        <fullName evidence="4">Uncharacterized protein</fullName>
    </submittedName>
</protein>
<dbReference type="OrthoDB" id="542013at2759"/>
<comment type="caution">
    <text evidence="4">The sequence shown here is derived from an EMBL/GenBank/DDBJ whole genome shotgun (WGS) entry which is preliminary data.</text>
</comment>
<organism evidence="4 5">
    <name type="scientific">Adiantum capillus-veneris</name>
    <name type="common">Maidenhair fern</name>
    <dbReference type="NCBI Taxonomy" id="13818"/>
    <lineage>
        <taxon>Eukaryota</taxon>
        <taxon>Viridiplantae</taxon>
        <taxon>Streptophyta</taxon>
        <taxon>Embryophyta</taxon>
        <taxon>Tracheophyta</taxon>
        <taxon>Polypodiopsida</taxon>
        <taxon>Polypodiidae</taxon>
        <taxon>Polypodiales</taxon>
        <taxon>Pteridineae</taxon>
        <taxon>Pteridaceae</taxon>
        <taxon>Vittarioideae</taxon>
        <taxon>Adiantum</taxon>
    </lineage>
</organism>
<dbReference type="PRINTS" id="PR00080">
    <property type="entry name" value="SDRFAMILY"/>
</dbReference>
<dbReference type="Gene3D" id="3.40.50.720">
    <property type="entry name" value="NAD(P)-binding Rossmann-like Domain"/>
    <property type="match status" value="1"/>
</dbReference>
<dbReference type="EMBL" id="JABFUD020000006">
    <property type="protein sequence ID" value="KAI5079206.1"/>
    <property type="molecule type" value="Genomic_DNA"/>
</dbReference>
<reference evidence="4" key="1">
    <citation type="submission" date="2021-01" db="EMBL/GenBank/DDBJ databases">
        <title>Adiantum capillus-veneris genome.</title>
        <authorList>
            <person name="Fang Y."/>
            <person name="Liao Q."/>
        </authorList>
    </citation>
    <scope>NUCLEOTIDE SEQUENCE</scope>
    <source>
        <strain evidence="4">H3</strain>
        <tissue evidence="4">Leaf</tissue>
    </source>
</reference>
<dbReference type="PANTHER" id="PTHR24320:SF227">
    <property type="entry name" value="RETINOL DEHYDROGENASE 11"/>
    <property type="match status" value="1"/>
</dbReference>
<dbReference type="Proteomes" id="UP000886520">
    <property type="component" value="Chromosome 6"/>
</dbReference>
<dbReference type="PANTHER" id="PTHR24320">
    <property type="entry name" value="RETINOL DEHYDROGENASE"/>
    <property type="match status" value="1"/>
</dbReference>
<keyword evidence="5" id="KW-1185">Reference proteome</keyword>
<dbReference type="GO" id="GO:0016491">
    <property type="term" value="F:oxidoreductase activity"/>
    <property type="evidence" value="ECO:0007669"/>
    <property type="project" value="UniProtKB-KW"/>
</dbReference>
<accession>A0A9D4V4G4</accession>
<dbReference type="InterPro" id="IPR036291">
    <property type="entry name" value="NAD(P)-bd_dom_sf"/>
</dbReference>